<reference evidence="2" key="1">
    <citation type="submission" date="2023-08" db="EMBL/GenBank/DDBJ databases">
        <authorList>
            <person name="Audoor S."/>
            <person name="Bilcke G."/>
        </authorList>
    </citation>
    <scope>NUCLEOTIDE SEQUENCE</scope>
</reference>
<dbReference type="Proteomes" id="UP001295423">
    <property type="component" value="Unassembled WGS sequence"/>
</dbReference>
<organism evidence="2 3">
    <name type="scientific">Cylindrotheca closterium</name>
    <dbReference type="NCBI Taxonomy" id="2856"/>
    <lineage>
        <taxon>Eukaryota</taxon>
        <taxon>Sar</taxon>
        <taxon>Stramenopiles</taxon>
        <taxon>Ochrophyta</taxon>
        <taxon>Bacillariophyta</taxon>
        <taxon>Bacillariophyceae</taxon>
        <taxon>Bacillariophycidae</taxon>
        <taxon>Bacillariales</taxon>
        <taxon>Bacillariaceae</taxon>
        <taxon>Cylindrotheca</taxon>
    </lineage>
</organism>
<accession>A0AAD2CEZ9</accession>
<feature type="compositionally biased region" description="Basic and acidic residues" evidence="1">
    <location>
        <begin position="15"/>
        <end position="41"/>
    </location>
</feature>
<feature type="compositionally biased region" description="Acidic residues" evidence="1">
    <location>
        <begin position="85"/>
        <end position="108"/>
    </location>
</feature>
<name>A0AAD2CEZ9_9STRA</name>
<evidence type="ECO:0000313" key="3">
    <source>
        <dbReference type="Proteomes" id="UP001295423"/>
    </source>
</evidence>
<feature type="compositionally biased region" description="Low complexity" evidence="1">
    <location>
        <begin position="52"/>
        <end position="69"/>
    </location>
</feature>
<comment type="caution">
    <text evidence="2">The sequence shown here is derived from an EMBL/GenBank/DDBJ whole genome shotgun (WGS) entry which is preliminary data.</text>
</comment>
<feature type="compositionally biased region" description="Basic and acidic residues" evidence="1">
    <location>
        <begin position="150"/>
        <end position="168"/>
    </location>
</feature>
<evidence type="ECO:0000313" key="2">
    <source>
        <dbReference type="EMBL" id="CAJ1917700.1"/>
    </source>
</evidence>
<protein>
    <submittedName>
        <fullName evidence="2">Uncharacterized protein</fullName>
    </submittedName>
</protein>
<feature type="compositionally biased region" description="Basic residues" evidence="1">
    <location>
        <begin position="188"/>
        <end position="203"/>
    </location>
</feature>
<feature type="region of interest" description="Disordered" evidence="1">
    <location>
        <begin position="15"/>
        <end position="232"/>
    </location>
</feature>
<keyword evidence="3" id="KW-1185">Reference proteome</keyword>
<gene>
    <name evidence="2" type="ORF">CYCCA115_LOCUS790</name>
</gene>
<feature type="compositionally biased region" description="Basic residues" evidence="1">
    <location>
        <begin position="138"/>
        <end position="149"/>
    </location>
</feature>
<evidence type="ECO:0000256" key="1">
    <source>
        <dbReference type="SAM" id="MobiDB-lite"/>
    </source>
</evidence>
<dbReference type="AlphaFoldDB" id="A0AAD2CEZ9"/>
<feature type="region of interest" description="Disordered" evidence="1">
    <location>
        <begin position="275"/>
        <end position="299"/>
    </location>
</feature>
<feature type="compositionally biased region" description="Basic residues" evidence="1">
    <location>
        <begin position="284"/>
        <end position="299"/>
    </location>
</feature>
<feature type="compositionally biased region" description="Low complexity" evidence="1">
    <location>
        <begin position="116"/>
        <end position="126"/>
    </location>
</feature>
<feature type="compositionally biased region" description="Basic residues" evidence="1">
    <location>
        <begin position="70"/>
        <end position="80"/>
    </location>
</feature>
<feature type="compositionally biased region" description="Basic and acidic residues" evidence="1">
    <location>
        <begin position="204"/>
        <end position="215"/>
    </location>
</feature>
<dbReference type="EMBL" id="CAKOGP040000001">
    <property type="protein sequence ID" value="CAJ1917700.1"/>
    <property type="molecule type" value="Genomic_DNA"/>
</dbReference>
<sequence length="299" mass="33145">MAEFHAAGFSEFDKFFGGETSKEKEESKDALLAKGSKESKTTGKGRRGGVGSKASTLSSTAQSSTVLSKRLLKVGTKRSRNRDADLDEEEEYTNDDRDSEQDDDDGEEDIGRTGISLSKESSLAKSKTNDVLDQLQPSKKKKQGKKERQRLKEEADKKAEEIIRKDEVGGESTENNNADDVDGEATNAKRKPKRRKIRSRQKNIRKDSRGMGEKPKHLRVGASNYQGRPLTDETRARLNLAPSKTKASPFFVIDRAPTPKVEEGIALGVEDLLAEPAAVEGSSTKKKKKKKSKRKYKNL</sequence>
<proteinExistence type="predicted"/>